<dbReference type="InterPro" id="IPR050109">
    <property type="entry name" value="HTH-type_TetR-like_transc_reg"/>
</dbReference>
<comment type="caution">
    <text evidence="7">The sequence shown here is derived from an EMBL/GenBank/DDBJ whole genome shotgun (WGS) entry which is preliminary data.</text>
</comment>
<dbReference type="EMBL" id="JABBFV010000002">
    <property type="protein sequence ID" value="NML09445.1"/>
    <property type="molecule type" value="Genomic_DNA"/>
</dbReference>
<evidence type="ECO:0000256" key="5">
    <source>
        <dbReference type="PROSITE-ProRule" id="PRU00335"/>
    </source>
</evidence>
<dbReference type="InterPro" id="IPR001647">
    <property type="entry name" value="HTH_TetR"/>
</dbReference>
<feature type="domain" description="HTH tetR-type" evidence="6">
    <location>
        <begin position="30"/>
        <end position="90"/>
    </location>
</feature>
<dbReference type="PROSITE" id="PS50977">
    <property type="entry name" value="HTH_TETR_2"/>
    <property type="match status" value="1"/>
</dbReference>
<dbReference type="Pfam" id="PF00440">
    <property type="entry name" value="TetR_N"/>
    <property type="match status" value="1"/>
</dbReference>
<keyword evidence="4" id="KW-0804">Transcription</keyword>
<evidence type="ECO:0000256" key="4">
    <source>
        <dbReference type="ARBA" id="ARBA00023163"/>
    </source>
</evidence>
<dbReference type="InterPro" id="IPR041490">
    <property type="entry name" value="KstR2_TetR_C"/>
</dbReference>
<evidence type="ECO:0000256" key="3">
    <source>
        <dbReference type="ARBA" id="ARBA00023125"/>
    </source>
</evidence>
<protein>
    <submittedName>
        <fullName evidence="7">TetR/AcrR family transcriptional regulator</fullName>
    </submittedName>
</protein>
<evidence type="ECO:0000256" key="1">
    <source>
        <dbReference type="ARBA" id="ARBA00022491"/>
    </source>
</evidence>
<sequence>MFLPKSAVPVSATALPSPFRNKAEREQDRADKRAAVLLAAVRMFNARGYHAASLDDVAASLGVSKPTIYHYLGNKEQVLVECVNRGLSMLRDAADAAARAPGSGHDRLRAFLLRYACINMDDFGRCVIRTNEELLSMDSAIQFRARKREIDDAVRGMIAEGIADGSIAPVDIRFASFALAGALNWPARWHDPDGPMSPAEVAEKLVDIALGGLTPRG</sequence>
<dbReference type="GO" id="GO:0003700">
    <property type="term" value="F:DNA-binding transcription factor activity"/>
    <property type="evidence" value="ECO:0007669"/>
    <property type="project" value="TreeGrafter"/>
</dbReference>
<keyword evidence="8" id="KW-1185">Reference proteome</keyword>
<gene>
    <name evidence="7" type="ORF">HHL08_04685</name>
</gene>
<evidence type="ECO:0000313" key="7">
    <source>
        <dbReference type="EMBL" id="NML09445.1"/>
    </source>
</evidence>
<dbReference type="SUPFAM" id="SSF46689">
    <property type="entry name" value="Homeodomain-like"/>
    <property type="match status" value="1"/>
</dbReference>
<name>A0A7X9ZQY5_9SPHN</name>
<dbReference type="PRINTS" id="PR00455">
    <property type="entry name" value="HTHTETR"/>
</dbReference>
<accession>A0A7X9ZQY5</accession>
<dbReference type="InterPro" id="IPR036271">
    <property type="entry name" value="Tet_transcr_reg_TetR-rel_C_sf"/>
</dbReference>
<dbReference type="InterPro" id="IPR009057">
    <property type="entry name" value="Homeodomain-like_sf"/>
</dbReference>
<dbReference type="SUPFAM" id="SSF48498">
    <property type="entry name" value="Tetracyclin repressor-like, C-terminal domain"/>
    <property type="match status" value="1"/>
</dbReference>
<dbReference type="PANTHER" id="PTHR30055">
    <property type="entry name" value="HTH-TYPE TRANSCRIPTIONAL REGULATOR RUTR"/>
    <property type="match status" value="1"/>
</dbReference>
<evidence type="ECO:0000313" key="8">
    <source>
        <dbReference type="Proteomes" id="UP000519023"/>
    </source>
</evidence>
<dbReference type="PANTHER" id="PTHR30055:SF175">
    <property type="entry name" value="HTH-TYPE TRANSCRIPTIONAL REPRESSOR KSTR2"/>
    <property type="match status" value="1"/>
</dbReference>
<proteinExistence type="predicted"/>
<evidence type="ECO:0000259" key="6">
    <source>
        <dbReference type="PROSITE" id="PS50977"/>
    </source>
</evidence>
<evidence type="ECO:0000256" key="2">
    <source>
        <dbReference type="ARBA" id="ARBA00023015"/>
    </source>
</evidence>
<dbReference type="Gene3D" id="1.10.10.60">
    <property type="entry name" value="Homeodomain-like"/>
    <property type="match status" value="1"/>
</dbReference>
<keyword evidence="3 5" id="KW-0238">DNA-binding</keyword>
<dbReference type="Pfam" id="PF17932">
    <property type="entry name" value="TetR_C_24"/>
    <property type="match status" value="1"/>
</dbReference>
<dbReference type="Gene3D" id="1.10.357.10">
    <property type="entry name" value="Tetracycline Repressor, domain 2"/>
    <property type="match status" value="1"/>
</dbReference>
<keyword evidence="1" id="KW-0678">Repressor</keyword>
<dbReference type="GO" id="GO:0000976">
    <property type="term" value="F:transcription cis-regulatory region binding"/>
    <property type="evidence" value="ECO:0007669"/>
    <property type="project" value="TreeGrafter"/>
</dbReference>
<feature type="DNA-binding region" description="H-T-H motif" evidence="5">
    <location>
        <begin position="53"/>
        <end position="72"/>
    </location>
</feature>
<keyword evidence="2" id="KW-0805">Transcription regulation</keyword>
<reference evidence="7 8" key="1">
    <citation type="submission" date="2020-04" db="EMBL/GenBank/DDBJ databases">
        <title>Sphingobium sp. AR-3-1 isolated from Arctic soil.</title>
        <authorList>
            <person name="Dahal R.H."/>
            <person name="Chaudhary D.K."/>
        </authorList>
    </citation>
    <scope>NUCLEOTIDE SEQUENCE [LARGE SCALE GENOMIC DNA]</scope>
    <source>
        <strain evidence="7 8">AR-3-1</strain>
    </source>
</reference>
<dbReference type="AlphaFoldDB" id="A0A7X9ZQY5"/>
<dbReference type="Proteomes" id="UP000519023">
    <property type="component" value="Unassembled WGS sequence"/>
</dbReference>
<organism evidence="7 8">
    <name type="scientific">Sphingobium psychrophilum</name>
    <dbReference type="NCBI Taxonomy" id="2728834"/>
    <lineage>
        <taxon>Bacteria</taxon>
        <taxon>Pseudomonadati</taxon>
        <taxon>Pseudomonadota</taxon>
        <taxon>Alphaproteobacteria</taxon>
        <taxon>Sphingomonadales</taxon>
        <taxon>Sphingomonadaceae</taxon>
        <taxon>Sphingobium</taxon>
    </lineage>
</organism>